<keyword evidence="3" id="KW-1185">Reference proteome</keyword>
<protein>
    <submittedName>
        <fullName evidence="2">Putative hd domain-containing protein</fullName>
    </submittedName>
</protein>
<dbReference type="Proteomes" id="UP000053317">
    <property type="component" value="Unassembled WGS sequence"/>
</dbReference>
<feature type="domain" description="HD/PDEase" evidence="1">
    <location>
        <begin position="34"/>
        <end position="164"/>
    </location>
</feature>
<dbReference type="PANTHER" id="PTHR33594">
    <property type="entry name" value="SUPERFAMILY HYDROLASE, PUTATIVE (AFU_ORTHOLOGUE AFUA_1G03035)-RELATED"/>
    <property type="match status" value="1"/>
</dbReference>
<reference evidence="2 3" key="2">
    <citation type="submission" date="2015-05" db="EMBL/GenBank/DDBJ databases">
        <authorList>
            <person name="Morales-Cruz A."/>
            <person name="Amrine K.C."/>
            <person name="Cantu D."/>
        </authorList>
    </citation>
    <scope>NUCLEOTIDE SEQUENCE [LARGE SCALE GENOMIC DNA]</scope>
    <source>
        <strain evidence="2">UCRPC4</strain>
    </source>
</reference>
<accession>A0A0G2ET35</accession>
<dbReference type="SMART" id="SM00471">
    <property type="entry name" value="HDc"/>
    <property type="match status" value="1"/>
</dbReference>
<dbReference type="InterPro" id="IPR006674">
    <property type="entry name" value="HD_domain"/>
</dbReference>
<dbReference type="CDD" id="cd00077">
    <property type="entry name" value="HDc"/>
    <property type="match status" value="1"/>
</dbReference>
<sequence>MATFSTTKTSISTEVLIENVTKDVEVYFQNPRFDSSHDFVHVRRVLNLATTILACEQSLRSSAGIPSLDSSLVVLGALLHDVGDYKYQKTDSEVITARSILLEHGVSDDLAEKLQIIVDNVSYTHETRDPIAVAKLVEEIPELGIVQDADRLDAIGAVGVGRCFTFGGAKSRSMEDTFAHFDVKLTKLEGMMKTETGRKMAKERTERLKKFMDWWKDEWSVIDEP</sequence>
<dbReference type="Pfam" id="PF01966">
    <property type="entry name" value="HD"/>
    <property type="match status" value="1"/>
</dbReference>
<evidence type="ECO:0000313" key="2">
    <source>
        <dbReference type="EMBL" id="KKY25349.1"/>
    </source>
</evidence>
<dbReference type="Gene3D" id="1.10.3210.50">
    <property type="match status" value="1"/>
</dbReference>
<dbReference type="PANTHER" id="PTHR33594:SF1">
    <property type="entry name" value="HD_PDEASE DOMAIN-CONTAINING PROTEIN"/>
    <property type="match status" value="1"/>
</dbReference>
<dbReference type="SUPFAM" id="SSF109604">
    <property type="entry name" value="HD-domain/PDEase-like"/>
    <property type="match status" value="1"/>
</dbReference>
<evidence type="ECO:0000259" key="1">
    <source>
        <dbReference type="SMART" id="SM00471"/>
    </source>
</evidence>
<evidence type="ECO:0000313" key="3">
    <source>
        <dbReference type="Proteomes" id="UP000053317"/>
    </source>
</evidence>
<organism evidence="2 3">
    <name type="scientific">Phaeomoniella chlamydospora</name>
    <name type="common">Phaeoacremonium chlamydosporum</name>
    <dbReference type="NCBI Taxonomy" id="158046"/>
    <lineage>
        <taxon>Eukaryota</taxon>
        <taxon>Fungi</taxon>
        <taxon>Dikarya</taxon>
        <taxon>Ascomycota</taxon>
        <taxon>Pezizomycotina</taxon>
        <taxon>Eurotiomycetes</taxon>
        <taxon>Chaetothyriomycetidae</taxon>
        <taxon>Phaeomoniellales</taxon>
        <taxon>Phaeomoniellaceae</taxon>
        <taxon>Phaeomoniella</taxon>
    </lineage>
</organism>
<comment type="caution">
    <text evidence="2">The sequence shown here is derived from an EMBL/GenBank/DDBJ whole genome shotgun (WGS) entry which is preliminary data.</text>
</comment>
<proteinExistence type="predicted"/>
<dbReference type="EMBL" id="LCWF01000042">
    <property type="protein sequence ID" value="KKY25349.1"/>
    <property type="molecule type" value="Genomic_DNA"/>
</dbReference>
<dbReference type="InterPro" id="IPR003607">
    <property type="entry name" value="HD/PDEase_dom"/>
</dbReference>
<reference evidence="2 3" key="1">
    <citation type="submission" date="2015-05" db="EMBL/GenBank/DDBJ databases">
        <title>Distinctive expansion of gene families associated with plant cell wall degradation and secondary metabolism in the genomes of grapevine trunk pathogens.</title>
        <authorList>
            <person name="Lawrence D.P."/>
            <person name="Travadon R."/>
            <person name="Rolshausen P.E."/>
            <person name="Baumgartner K."/>
        </authorList>
    </citation>
    <scope>NUCLEOTIDE SEQUENCE [LARGE SCALE GENOMIC DNA]</scope>
    <source>
        <strain evidence="2">UCRPC4</strain>
    </source>
</reference>
<gene>
    <name evidence="2" type="ORF">UCRPC4_g01827</name>
</gene>
<dbReference type="AlphaFoldDB" id="A0A0G2ET35"/>
<name>A0A0G2ET35_PHACM</name>
<dbReference type="OrthoDB" id="16547at2759"/>